<feature type="non-terminal residue" evidence="1">
    <location>
        <position position="42"/>
    </location>
</feature>
<protein>
    <submittedName>
        <fullName evidence="1">Uncharacterized protein</fullName>
    </submittedName>
</protein>
<dbReference type="Proteomes" id="UP001162483">
    <property type="component" value="Unassembled WGS sequence"/>
</dbReference>
<organism evidence="1 2">
    <name type="scientific">Staurois parvus</name>
    <dbReference type="NCBI Taxonomy" id="386267"/>
    <lineage>
        <taxon>Eukaryota</taxon>
        <taxon>Metazoa</taxon>
        <taxon>Chordata</taxon>
        <taxon>Craniata</taxon>
        <taxon>Vertebrata</taxon>
        <taxon>Euteleostomi</taxon>
        <taxon>Amphibia</taxon>
        <taxon>Batrachia</taxon>
        <taxon>Anura</taxon>
        <taxon>Neobatrachia</taxon>
        <taxon>Ranoidea</taxon>
        <taxon>Ranidae</taxon>
        <taxon>Staurois</taxon>
    </lineage>
</organism>
<dbReference type="EMBL" id="CATNWA010000188">
    <property type="protein sequence ID" value="CAI9534294.1"/>
    <property type="molecule type" value="Genomic_DNA"/>
</dbReference>
<comment type="caution">
    <text evidence="1">The sequence shown here is derived from an EMBL/GenBank/DDBJ whole genome shotgun (WGS) entry which is preliminary data.</text>
</comment>
<name>A0ABN9AE84_9NEOB</name>
<proteinExistence type="predicted"/>
<evidence type="ECO:0000313" key="1">
    <source>
        <dbReference type="EMBL" id="CAI9534294.1"/>
    </source>
</evidence>
<sequence>MPILLTSNARMQVTAAVHVTLKKLVMAAAIFPSVQVPFKVST</sequence>
<accession>A0ABN9AE84</accession>
<gene>
    <name evidence="1" type="ORF">SPARVUS_LOCUS614113</name>
</gene>
<keyword evidence="2" id="KW-1185">Reference proteome</keyword>
<reference evidence="1" key="1">
    <citation type="submission" date="2023-05" db="EMBL/GenBank/DDBJ databases">
        <authorList>
            <person name="Stuckert A."/>
        </authorList>
    </citation>
    <scope>NUCLEOTIDE SEQUENCE</scope>
</reference>
<evidence type="ECO:0000313" key="2">
    <source>
        <dbReference type="Proteomes" id="UP001162483"/>
    </source>
</evidence>